<gene>
    <name evidence="2" type="ORF">RGC78_00450</name>
</gene>
<evidence type="ECO:0000256" key="1">
    <source>
        <dbReference type="SAM" id="MobiDB-lite"/>
    </source>
</evidence>
<organism evidence="2 3">
    <name type="scientific">Clostridium aquiflavi</name>
    <dbReference type="NCBI Taxonomy" id="3073603"/>
    <lineage>
        <taxon>Bacteria</taxon>
        <taxon>Bacillati</taxon>
        <taxon>Bacillota</taxon>
        <taxon>Clostridia</taxon>
        <taxon>Eubacteriales</taxon>
        <taxon>Clostridiaceae</taxon>
        <taxon>Clostridium</taxon>
    </lineage>
</organism>
<evidence type="ECO:0000313" key="2">
    <source>
        <dbReference type="EMBL" id="MDR5585932.1"/>
    </source>
</evidence>
<feature type="compositionally biased region" description="Basic and acidic residues" evidence="1">
    <location>
        <begin position="24"/>
        <end position="34"/>
    </location>
</feature>
<evidence type="ECO:0000313" key="3">
    <source>
        <dbReference type="Proteomes" id="UP001256646"/>
    </source>
</evidence>
<keyword evidence="3" id="KW-1185">Reference proteome</keyword>
<dbReference type="Proteomes" id="UP001256646">
    <property type="component" value="Unassembled WGS sequence"/>
</dbReference>
<feature type="region of interest" description="Disordered" evidence="1">
    <location>
        <begin position="1"/>
        <end position="48"/>
    </location>
</feature>
<dbReference type="RefSeq" id="WP_252214204.1">
    <property type="nucleotide sequence ID" value="NZ_JAVJAN010000001.1"/>
</dbReference>
<proteinExistence type="predicted"/>
<accession>A0ABU1ECQ4</accession>
<feature type="compositionally biased region" description="Polar residues" evidence="1">
    <location>
        <begin position="1"/>
        <end position="18"/>
    </location>
</feature>
<reference evidence="2 3" key="1">
    <citation type="submission" date="2023-09" db="EMBL/GenBank/DDBJ databases">
        <authorList>
            <person name="Zhai L."/>
        </authorList>
    </citation>
    <scope>NUCLEOTIDE SEQUENCE [LARGE SCALE GENOMIC DNA]</scope>
    <source>
        <strain evidence="2 3">5 N-1</strain>
    </source>
</reference>
<comment type="caution">
    <text evidence="2">The sequence shown here is derived from an EMBL/GenBank/DDBJ whole genome shotgun (WGS) entry which is preliminary data.</text>
</comment>
<sequence length="48" mass="5421">MKKKTLYSNNNIANSDPASSKYAKNVDNKSHEESPYGDNEPSPRTTYK</sequence>
<protein>
    <submittedName>
        <fullName evidence="2">Uncharacterized protein</fullName>
    </submittedName>
</protein>
<name>A0ABU1ECQ4_9CLOT</name>
<dbReference type="EMBL" id="JAVJAN010000001">
    <property type="protein sequence ID" value="MDR5585932.1"/>
    <property type="molecule type" value="Genomic_DNA"/>
</dbReference>